<protein>
    <submittedName>
        <fullName evidence="2">Uncharacterized protein</fullName>
    </submittedName>
</protein>
<name>A0A6L8MSK4_9BURK</name>
<evidence type="ECO:0000313" key="2">
    <source>
        <dbReference type="EMBL" id="MYM84979.1"/>
    </source>
</evidence>
<dbReference type="RefSeq" id="WP_161021379.1">
    <property type="nucleotide sequence ID" value="NZ_WWCP01000045.1"/>
</dbReference>
<dbReference type="EMBL" id="WWCP01000045">
    <property type="protein sequence ID" value="MYM84979.1"/>
    <property type="molecule type" value="Genomic_DNA"/>
</dbReference>
<evidence type="ECO:0000313" key="3">
    <source>
        <dbReference type="Proteomes" id="UP000474565"/>
    </source>
</evidence>
<sequence length="106" mass="11867">MMSTIDRTQFAWYALLTLLVSACCMMLADYVRLRHRSSDMPQSVSETVDFVVILVCGTFGWFSAWLNDGSALRTHVSNALGGHVDFHPGAPWRKTTSEDDASVRRP</sequence>
<comment type="caution">
    <text evidence="2">The sequence shown here is derived from an EMBL/GenBank/DDBJ whole genome shotgun (WGS) entry which is preliminary data.</text>
</comment>
<accession>A0A6L8MSK4</accession>
<keyword evidence="1" id="KW-0472">Membrane</keyword>
<evidence type="ECO:0000256" key="1">
    <source>
        <dbReference type="SAM" id="Phobius"/>
    </source>
</evidence>
<reference evidence="2 3" key="1">
    <citation type="submission" date="2019-12" db="EMBL/GenBank/DDBJ databases">
        <title>Novel species isolated from a subtropical stream in China.</title>
        <authorList>
            <person name="Lu H."/>
        </authorList>
    </citation>
    <scope>NUCLEOTIDE SEQUENCE [LARGE SCALE GENOMIC DNA]</scope>
    <source>
        <strain evidence="2 3">FT50W</strain>
    </source>
</reference>
<organism evidence="2 3">
    <name type="scientific">Duganella lactea</name>
    <dbReference type="NCBI Taxonomy" id="2692173"/>
    <lineage>
        <taxon>Bacteria</taxon>
        <taxon>Pseudomonadati</taxon>
        <taxon>Pseudomonadota</taxon>
        <taxon>Betaproteobacteria</taxon>
        <taxon>Burkholderiales</taxon>
        <taxon>Oxalobacteraceae</taxon>
        <taxon>Telluria group</taxon>
        <taxon>Duganella</taxon>
    </lineage>
</organism>
<dbReference type="AlphaFoldDB" id="A0A6L8MSK4"/>
<dbReference type="Proteomes" id="UP000474565">
    <property type="component" value="Unassembled WGS sequence"/>
</dbReference>
<proteinExistence type="predicted"/>
<dbReference type="PROSITE" id="PS51257">
    <property type="entry name" value="PROKAR_LIPOPROTEIN"/>
    <property type="match status" value="1"/>
</dbReference>
<feature type="transmembrane region" description="Helical" evidence="1">
    <location>
        <begin position="43"/>
        <end position="66"/>
    </location>
</feature>
<keyword evidence="1" id="KW-0812">Transmembrane</keyword>
<feature type="transmembrane region" description="Helical" evidence="1">
    <location>
        <begin position="12"/>
        <end position="31"/>
    </location>
</feature>
<gene>
    <name evidence="2" type="ORF">GTP44_23905</name>
</gene>
<keyword evidence="1" id="KW-1133">Transmembrane helix</keyword>